<organism evidence="9 10">
    <name type="scientific">Candidatus Aveggerthella stercoripullorum</name>
    <dbReference type="NCBI Taxonomy" id="2840688"/>
    <lineage>
        <taxon>Bacteria</taxon>
        <taxon>Bacillati</taxon>
        <taxon>Actinomycetota</taxon>
        <taxon>Coriobacteriia</taxon>
        <taxon>Eggerthellales</taxon>
        <taxon>Eggerthellaceae</taxon>
        <taxon>Eggerthellaceae incertae sedis</taxon>
        <taxon>Candidatus Aveggerthella</taxon>
    </lineage>
</organism>
<dbReference type="AlphaFoldDB" id="A0A9D1D446"/>
<reference evidence="9" key="1">
    <citation type="submission" date="2020-10" db="EMBL/GenBank/DDBJ databases">
        <authorList>
            <person name="Gilroy R."/>
        </authorList>
    </citation>
    <scope>NUCLEOTIDE SEQUENCE</scope>
    <source>
        <strain evidence="9">ChiGjej1B1-2707</strain>
    </source>
</reference>
<keyword evidence="1" id="KW-0808">Transferase</keyword>
<dbReference type="InterPro" id="IPR003812">
    <property type="entry name" value="Fido"/>
</dbReference>
<evidence type="ECO:0000256" key="2">
    <source>
        <dbReference type="ARBA" id="ARBA00022695"/>
    </source>
</evidence>
<evidence type="ECO:0000259" key="8">
    <source>
        <dbReference type="PROSITE" id="PS51459"/>
    </source>
</evidence>
<dbReference type="EC" id="2.7.7.108" evidence="5"/>
<protein>
    <recommendedName>
        <fullName evidence="5">protein adenylyltransferase</fullName>
        <ecNumber evidence="5">2.7.7.108</ecNumber>
    </recommendedName>
</protein>
<dbReference type="PROSITE" id="PS51459">
    <property type="entry name" value="FIDO"/>
    <property type="match status" value="1"/>
</dbReference>
<dbReference type="SUPFAM" id="SSF140931">
    <property type="entry name" value="Fic-like"/>
    <property type="match status" value="1"/>
</dbReference>
<sequence>MAASDDVGQGRATDRMVSREAKELYWKAAKGLQDVDGLETSPYLGTVAEGHIVGMYSAHEAVNLLEAHYRKKSACDEEDSNKEADLVAARIVRLLVDGDFSLKPSMLACIHGTLFEGLLPRKRTGAFRDRNISKRESVLAYRSVGYAPWQTIRDNLAYDFGEFRSGPLIHDGLVNEEKLETFIANIWQTHPFIEGNTRTVAVFFVLLLRSAGLGADLALFEKHSLFFRNALVRASYSSIRDGVAEDRTGLHLFFENLLDGGKHKLCNRDLFSSELFGTGGLKQAL</sequence>
<proteinExistence type="predicted"/>
<evidence type="ECO:0000313" key="10">
    <source>
        <dbReference type="Proteomes" id="UP000824261"/>
    </source>
</evidence>
<name>A0A9D1D446_9ACTN</name>
<evidence type="ECO:0000313" key="9">
    <source>
        <dbReference type="EMBL" id="HIR02011.1"/>
    </source>
</evidence>
<dbReference type="PANTHER" id="PTHR39560:SF1">
    <property type="entry name" value="PROTEIN ADENYLYLTRANSFERASE FIC-RELATED"/>
    <property type="match status" value="1"/>
</dbReference>
<evidence type="ECO:0000256" key="1">
    <source>
        <dbReference type="ARBA" id="ARBA00022679"/>
    </source>
</evidence>
<comment type="caution">
    <text evidence="9">The sequence shown here is derived from an EMBL/GenBank/DDBJ whole genome shotgun (WGS) entry which is preliminary data.</text>
</comment>
<feature type="domain" description="Fido" evidence="8">
    <location>
        <begin position="102"/>
        <end position="256"/>
    </location>
</feature>
<dbReference type="GO" id="GO:0005524">
    <property type="term" value="F:ATP binding"/>
    <property type="evidence" value="ECO:0007669"/>
    <property type="project" value="UniProtKB-KW"/>
</dbReference>
<dbReference type="GO" id="GO:0070733">
    <property type="term" value="F:AMPylase activity"/>
    <property type="evidence" value="ECO:0007669"/>
    <property type="project" value="UniProtKB-EC"/>
</dbReference>
<evidence type="ECO:0000256" key="4">
    <source>
        <dbReference type="ARBA" id="ARBA00022840"/>
    </source>
</evidence>
<gene>
    <name evidence="9" type="ORF">IAA69_07110</name>
</gene>
<accession>A0A9D1D446</accession>
<reference evidence="9" key="2">
    <citation type="journal article" date="2021" name="PeerJ">
        <title>Extensive microbial diversity within the chicken gut microbiome revealed by metagenomics and culture.</title>
        <authorList>
            <person name="Gilroy R."/>
            <person name="Ravi A."/>
            <person name="Getino M."/>
            <person name="Pursley I."/>
            <person name="Horton D.L."/>
            <person name="Alikhan N.F."/>
            <person name="Baker D."/>
            <person name="Gharbi K."/>
            <person name="Hall N."/>
            <person name="Watson M."/>
            <person name="Adriaenssens E.M."/>
            <person name="Foster-Nyarko E."/>
            <person name="Jarju S."/>
            <person name="Secka A."/>
            <person name="Antonio M."/>
            <person name="Oren A."/>
            <person name="Chaudhuri R.R."/>
            <person name="La Ragione R."/>
            <person name="Hildebrand F."/>
            <person name="Pallen M.J."/>
        </authorList>
    </citation>
    <scope>NUCLEOTIDE SEQUENCE</scope>
    <source>
        <strain evidence="9">ChiGjej1B1-2707</strain>
    </source>
</reference>
<comment type="catalytic activity">
    <reaction evidence="7">
        <text>L-tyrosyl-[protein] + ATP = O-(5'-adenylyl)-L-tyrosyl-[protein] + diphosphate</text>
        <dbReference type="Rhea" id="RHEA:54288"/>
        <dbReference type="Rhea" id="RHEA-COMP:10136"/>
        <dbReference type="Rhea" id="RHEA-COMP:13846"/>
        <dbReference type="ChEBI" id="CHEBI:30616"/>
        <dbReference type="ChEBI" id="CHEBI:33019"/>
        <dbReference type="ChEBI" id="CHEBI:46858"/>
        <dbReference type="ChEBI" id="CHEBI:83624"/>
        <dbReference type="EC" id="2.7.7.108"/>
    </reaction>
</comment>
<dbReference type="PANTHER" id="PTHR39560">
    <property type="entry name" value="PROTEIN ADENYLYLTRANSFERASE FIC-RELATED"/>
    <property type="match status" value="1"/>
</dbReference>
<dbReference type="GO" id="GO:0051302">
    <property type="term" value="P:regulation of cell division"/>
    <property type="evidence" value="ECO:0007669"/>
    <property type="project" value="TreeGrafter"/>
</dbReference>
<dbReference type="EMBL" id="DVGB01000088">
    <property type="protein sequence ID" value="HIR02011.1"/>
    <property type="molecule type" value="Genomic_DNA"/>
</dbReference>
<dbReference type="Pfam" id="PF02661">
    <property type="entry name" value="Fic"/>
    <property type="match status" value="1"/>
</dbReference>
<evidence type="ECO:0000256" key="3">
    <source>
        <dbReference type="ARBA" id="ARBA00022741"/>
    </source>
</evidence>
<evidence type="ECO:0000256" key="7">
    <source>
        <dbReference type="ARBA" id="ARBA00048696"/>
    </source>
</evidence>
<dbReference type="Proteomes" id="UP000824261">
    <property type="component" value="Unassembled WGS sequence"/>
</dbReference>
<comment type="catalytic activity">
    <reaction evidence="6">
        <text>L-threonyl-[protein] + ATP = 3-O-(5'-adenylyl)-L-threonyl-[protein] + diphosphate</text>
        <dbReference type="Rhea" id="RHEA:54292"/>
        <dbReference type="Rhea" id="RHEA-COMP:11060"/>
        <dbReference type="Rhea" id="RHEA-COMP:13847"/>
        <dbReference type="ChEBI" id="CHEBI:30013"/>
        <dbReference type="ChEBI" id="CHEBI:30616"/>
        <dbReference type="ChEBI" id="CHEBI:33019"/>
        <dbReference type="ChEBI" id="CHEBI:138113"/>
        <dbReference type="EC" id="2.7.7.108"/>
    </reaction>
</comment>
<keyword evidence="4" id="KW-0067">ATP-binding</keyword>
<keyword evidence="3" id="KW-0547">Nucleotide-binding</keyword>
<keyword evidence="2" id="KW-0548">Nucleotidyltransferase</keyword>
<evidence type="ECO:0000256" key="6">
    <source>
        <dbReference type="ARBA" id="ARBA00047939"/>
    </source>
</evidence>
<dbReference type="Gene3D" id="1.10.3290.10">
    <property type="entry name" value="Fido-like domain"/>
    <property type="match status" value="1"/>
</dbReference>
<dbReference type="InterPro" id="IPR036597">
    <property type="entry name" value="Fido-like_dom_sf"/>
</dbReference>
<evidence type="ECO:0000256" key="5">
    <source>
        <dbReference type="ARBA" id="ARBA00034531"/>
    </source>
</evidence>